<keyword evidence="5" id="KW-1185">Reference proteome</keyword>
<dbReference type="PANTHER" id="PTHR43540:SF14">
    <property type="entry name" value="ISOCHORISMATASE"/>
    <property type="match status" value="1"/>
</dbReference>
<keyword evidence="2 4" id="KW-0378">Hydrolase</keyword>
<sequence length="176" mass="20125">MKESNKALLVIDVQNGMFLDSDPVFQGEELLTKIQMLISKARSKNIPIFYVQHNEGKDEILEPGTQGWLIHPSILPNDLDTIIQKKTPDSFFETTLKQELDKKKIEEIILTGIQTDLCVDTTCRRAFSLGYKVTLVKDAHSTWGSQDLTAIQIINHHNSILRWFSSVKHSDEIQFE</sequence>
<dbReference type="Gene3D" id="3.40.50.850">
    <property type="entry name" value="Isochorismatase-like"/>
    <property type="match status" value="1"/>
</dbReference>
<protein>
    <submittedName>
        <fullName evidence="4">Cysteine hydrolase</fullName>
    </submittedName>
</protein>
<name>A0A1T2X266_9BACL</name>
<reference evidence="4 5" key="1">
    <citation type="submission" date="2017-01" db="EMBL/GenBank/DDBJ databases">
        <title>Genome analysis of Paenibacillus selenitrireducens ES3-24.</title>
        <authorList>
            <person name="Xu D."/>
            <person name="Yao R."/>
            <person name="Zheng S."/>
        </authorList>
    </citation>
    <scope>NUCLEOTIDE SEQUENCE [LARGE SCALE GENOMIC DNA]</scope>
    <source>
        <strain evidence="4 5">ES3-24</strain>
    </source>
</reference>
<evidence type="ECO:0000256" key="1">
    <source>
        <dbReference type="ARBA" id="ARBA00006336"/>
    </source>
</evidence>
<dbReference type="OrthoDB" id="9785724at2"/>
<evidence type="ECO:0000313" key="5">
    <source>
        <dbReference type="Proteomes" id="UP000190188"/>
    </source>
</evidence>
<dbReference type="Proteomes" id="UP000190188">
    <property type="component" value="Unassembled WGS sequence"/>
</dbReference>
<dbReference type="CDD" id="cd01014">
    <property type="entry name" value="nicotinamidase_related"/>
    <property type="match status" value="1"/>
</dbReference>
<dbReference type="RefSeq" id="WP_078502376.1">
    <property type="nucleotide sequence ID" value="NZ_MSZX01000014.1"/>
</dbReference>
<dbReference type="Pfam" id="PF00857">
    <property type="entry name" value="Isochorismatase"/>
    <property type="match status" value="1"/>
</dbReference>
<evidence type="ECO:0000259" key="3">
    <source>
        <dbReference type="Pfam" id="PF00857"/>
    </source>
</evidence>
<evidence type="ECO:0000313" key="4">
    <source>
        <dbReference type="EMBL" id="OPA73806.1"/>
    </source>
</evidence>
<evidence type="ECO:0000256" key="2">
    <source>
        <dbReference type="ARBA" id="ARBA00022801"/>
    </source>
</evidence>
<organism evidence="4 5">
    <name type="scientific">Paenibacillus selenitireducens</name>
    <dbReference type="NCBI Taxonomy" id="1324314"/>
    <lineage>
        <taxon>Bacteria</taxon>
        <taxon>Bacillati</taxon>
        <taxon>Bacillota</taxon>
        <taxon>Bacilli</taxon>
        <taxon>Bacillales</taxon>
        <taxon>Paenibacillaceae</taxon>
        <taxon>Paenibacillus</taxon>
    </lineage>
</organism>
<dbReference type="EMBL" id="MSZX01000014">
    <property type="protein sequence ID" value="OPA73806.1"/>
    <property type="molecule type" value="Genomic_DNA"/>
</dbReference>
<dbReference type="PANTHER" id="PTHR43540">
    <property type="entry name" value="PEROXYUREIDOACRYLATE/UREIDOACRYLATE AMIDOHYDROLASE-RELATED"/>
    <property type="match status" value="1"/>
</dbReference>
<comment type="caution">
    <text evidence="4">The sequence shown here is derived from an EMBL/GenBank/DDBJ whole genome shotgun (WGS) entry which is preliminary data.</text>
</comment>
<dbReference type="InterPro" id="IPR000868">
    <property type="entry name" value="Isochorismatase-like_dom"/>
</dbReference>
<dbReference type="InterPro" id="IPR050272">
    <property type="entry name" value="Isochorismatase-like_hydrls"/>
</dbReference>
<accession>A0A1T2X266</accession>
<dbReference type="SUPFAM" id="SSF52499">
    <property type="entry name" value="Isochorismatase-like hydrolases"/>
    <property type="match status" value="1"/>
</dbReference>
<gene>
    <name evidence="4" type="ORF">BVG16_27395</name>
</gene>
<feature type="domain" description="Isochorismatase-like" evidence="3">
    <location>
        <begin position="7"/>
        <end position="144"/>
    </location>
</feature>
<dbReference type="AlphaFoldDB" id="A0A1T2X266"/>
<comment type="similarity">
    <text evidence="1">Belongs to the isochorismatase family.</text>
</comment>
<dbReference type="STRING" id="1324314.BVG16_27395"/>
<dbReference type="GO" id="GO:0016787">
    <property type="term" value="F:hydrolase activity"/>
    <property type="evidence" value="ECO:0007669"/>
    <property type="project" value="UniProtKB-KW"/>
</dbReference>
<dbReference type="InterPro" id="IPR036380">
    <property type="entry name" value="Isochorismatase-like_sf"/>
</dbReference>
<proteinExistence type="inferred from homology"/>